<dbReference type="EC" id="2.4.-.-" evidence="2"/>
<proteinExistence type="predicted"/>
<sequence>MKILHIINSSHVGGTERALAGLLEFSAAKGIDNYVITLLPPGPMDKEYVRSSREVFSLNLTRGSASLGGAIRAINKCRQIRPHLIVTWMYQADLLAAFLQIATIGQIPVVWNLRTSATVDLVGRTSGVVRSLCAHLSKYVPSKIVCNSPAVQAAHTEIGYHCEKMLVIPNGYHLSVFKPNRGDRDSVRAELGIPMSSRLVGMFARWDPAKDHESFLNAAAQVCGRHSDVHFLLCGEGTDLARNEISKLPNASECMDRFHVMGLRHDMARLHASLDIGVLMSKMNEGFPNAVAESMASGVPCIVSDTGGAAYVVGSAGRVVPKGDVDSLVREMNQLLSLSSGQLRAMGNEARTRIASSFDMNEVAGRHLRLWQSLCGCHAEAGEERSRAA</sequence>
<dbReference type="Proteomes" id="UP000315349">
    <property type="component" value="Chromosome"/>
</dbReference>
<evidence type="ECO:0000313" key="2">
    <source>
        <dbReference type="EMBL" id="QDV29513.1"/>
    </source>
</evidence>
<keyword evidence="2" id="KW-0808">Transferase</keyword>
<dbReference type="AlphaFoldDB" id="A0A518GLI1"/>
<dbReference type="Gene3D" id="3.40.50.2000">
    <property type="entry name" value="Glycogen Phosphorylase B"/>
    <property type="match status" value="2"/>
</dbReference>
<protein>
    <submittedName>
        <fullName evidence="2">Glycosyltransferase EpsF</fullName>
        <ecNumber evidence="2">2.4.-.-</ecNumber>
    </submittedName>
</protein>
<evidence type="ECO:0000259" key="1">
    <source>
        <dbReference type="Pfam" id="PF13439"/>
    </source>
</evidence>
<dbReference type="RefSeq" id="WP_145297462.1">
    <property type="nucleotide sequence ID" value="NZ_CP036299.1"/>
</dbReference>
<dbReference type="OrthoDB" id="9775208at2"/>
<name>A0A518GLI1_9PLAN</name>
<dbReference type="SUPFAM" id="SSF53756">
    <property type="entry name" value="UDP-Glycosyltransferase/glycogen phosphorylase"/>
    <property type="match status" value="1"/>
</dbReference>
<dbReference type="KEGG" id="peh:Spb1_14200"/>
<keyword evidence="3" id="KW-1185">Reference proteome</keyword>
<dbReference type="GO" id="GO:0016757">
    <property type="term" value="F:glycosyltransferase activity"/>
    <property type="evidence" value="ECO:0007669"/>
    <property type="project" value="UniProtKB-KW"/>
</dbReference>
<dbReference type="Pfam" id="PF13692">
    <property type="entry name" value="Glyco_trans_1_4"/>
    <property type="match status" value="1"/>
</dbReference>
<dbReference type="EMBL" id="CP036299">
    <property type="protein sequence ID" value="QDV29513.1"/>
    <property type="molecule type" value="Genomic_DNA"/>
</dbReference>
<accession>A0A518GLI1</accession>
<feature type="domain" description="Glycosyltransferase subfamily 4-like N-terminal" evidence="1">
    <location>
        <begin position="12"/>
        <end position="174"/>
    </location>
</feature>
<dbReference type="PANTHER" id="PTHR12526">
    <property type="entry name" value="GLYCOSYLTRANSFERASE"/>
    <property type="match status" value="1"/>
</dbReference>
<keyword evidence="2" id="KW-0328">Glycosyltransferase</keyword>
<dbReference type="PANTHER" id="PTHR12526:SF630">
    <property type="entry name" value="GLYCOSYLTRANSFERASE"/>
    <property type="match status" value="1"/>
</dbReference>
<gene>
    <name evidence="2" type="primary">epsF_5</name>
    <name evidence="2" type="ORF">Spb1_14200</name>
</gene>
<evidence type="ECO:0000313" key="3">
    <source>
        <dbReference type="Proteomes" id="UP000315349"/>
    </source>
</evidence>
<dbReference type="Pfam" id="PF13439">
    <property type="entry name" value="Glyco_transf_4"/>
    <property type="match status" value="1"/>
</dbReference>
<organism evidence="2 3">
    <name type="scientific">Planctopirus ephydatiae</name>
    <dbReference type="NCBI Taxonomy" id="2528019"/>
    <lineage>
        <taxon>Bacteria</taxon>
        <taxon>Pseudomonadati</taxon>
        <taxon>Planctomycetota</taxon>
        <taxon>Planctomycetia</taxon>
        <taxon>Planctomycetales</taxon>
        <taxon>Planctomycetaceae</taxon>
        <taxon>Planctopirus</taxon>
    </lineage>
</organism>
<reference evidence="2 3" key="1">
    <citation type="submission" date="2019-02" db="EMBL/GenBank/DDBJ databases">
        <title>Deep-cultivation of Planctomycetes and their phenomic and genomic characterization uncovers novel biology.</title>
        <authorList>
            <person name="Wiegand S."/>
            <person name="Jogler M."/>
            <person name="Boedeker C."/>
            <person name="Pinto D."/>
            <person name="Vollmers J."/>
            <person name="Rivas-Marin E."/>
            <person name="Kohn T."/>
            <person name="Peeters S.H."/>
            <person name="Heuer A."/>
            <person name="Rast P."/>
            <person name="Oberbeckmann S."/>
            <person name="Bunk B."/>
            <person name="Jeske O."/>
            <person name="Meyerdierks A."/>
            <person name="Storesund J.E."/>
            <person name="Kallscheuer N."/>
            <person name="Luecker S."/>
            <person name="Lage O.M."/>
            <person name="Pohl T."/>
            <person name="Merkel B.J."/>
            <person name="Hornburger P."/>
            <person name="Mueller R.-W."/>
            <person name="Bruemmer F."/>
            <person name="Labrenz M."/>
            <person name="Spormann A.M."/>
            <person name="Op den Camp H."/>
            <person name="Overmann J."/>
            <person name="Amann R."/>
            <person name="Jetten M.S.M."/>
            <person name="Mascher T."/>
            <person name="Medema M.H."/>
            <person name="Devos D.P."/>
            <person name="Kaster A.-K."/>
            <person name="Ovreas L."/>
            <person name="Rohde M."/>
            <person name="Galperin M.Y."/>
            <person name="Jogler C."/>
        </authorList>
    </citation>
    <scope>NUCLEOTIDE SEQUENCE [LARGE SCALE GENOMIC DNA]</scope>
    <source>
        <strain evidence="2 3">Spb1</strain>
    </source>
</reference>
<dbReference type="InterPro" id="IPR028098">
    <property type="entry name" value="Glyco_trans_4-like_N"/>
</dbReference>